<evidence type="ECO:0000256" key="3">
    <source>
        <dbReference type="ARBA" id="ARBA00022833"/>
    </source>
</evidence>
<feature type="region of interest" description="Disordered" evidence="5">
    <location>
        <begin position="380"/>
        <end position="413"/>
    </location>
</feature>
<reference evidence="10" key="1">
    <citation type="submission" date="2020-04" db="EMBL/GenBank/DDBJ databases">
        <authorList>
            <person name="Neveu A P."/>
        </authorList>
    </citation>
    <scope>NUCLEOTIDE SEQUENCE</scope>
    <source>
        <tissue evidence="10">Whole embryo</tissue>
    </source>
</reference>
<feature type="domain" description="C2H2-type" evidence="9">
    <location>
        <begin position="17"/>
        <end position="45"/>
    </location>
</feature>
<dbReference type="Pfam" id="PF13639">
    <property type="entry name" value="zf-RING_2"/>
    <property type="match status" value="1"/>
</dbReference>
<dbReference type="InterPro" id="IPR043145">
    <property type="entry name" value="Znf_ZZ_sf"/>
</dbReference>
<dbReference type="SMART" id="SM00291">
    <property type="entry name" value="ZnF_ZZ"/>
    <property type="match status" value="1"/>
</dbReference>
<dbReference type="PROSITE" id="PS01357">
    <property type="entry name" value="ZF_ZZ_1"/>
    <property type="match status" value="1"/>
</dbReference>
<sequence length="576" mass="65196">MKVWADHQHQSTGSNEIQCPFCRKEFASLSYLLKEFRTTLTEQRPRKMNDHLEAHQNTNCAVCQMSPIKGKCYKCSSCNDYHLCNTCYHGRNHFQHNFLFRVRKAQRWRPCPPRNDLGAGDLILSPVTSELQMREITENDYDTLLELDRPQNSTKIPVDLAGLPDHVISRLPLIKVRPGGRLLAPGRQCRLCLRAYAVSQLVRRLPECGHTFHRDCIDQWLREDHRCCPVDRQPVYDPNSTTIKSPEKPKSAVQAISAGQSSDLVVPGIGIVRISPLPHTSNRTAASLTQSAGTTRRMRYNSSERRLVESSAGLGPNSNNDITMGDILVQADVIGTMKSKTNNLQDSDVLHIRDNRPEGRPVPGHPNLQLAEAFNLNWQQQQKQEVKKQNKKGNRPTKKLRPKPGDTDVPLFPRNREETFSLSGTSIVKPRDELEVCEENSYQYAPVENPSIYSNSGLRQYRHSYMPSAPMTSPEPIVHHEHPILQVDVIEENHEQDNINLEEETHIVLASNSVRDKGLKEKGHVYKGPVSKNGFSLKAHDVLHNVDGVAGTKLQPNFMVCHSAPTPFRRHHSPNN</sequence>
<proteinExistence type="evidence at transcript level"/>
<evidence type="ECO:0000256" key="5">
    <source>
        <dbReference type="SAM" id="MobiDB-lite"/>
    </source>
</evidence>
<evidence type="ECO:0000256" key="1">
    <source>
        <dbReference type="ARBA" id="ARBA00022723"/>
    </source>
</evidence>
<dbReference type="EMBL" id="LR792204">
    <property type="protein sequence ID" value="CAB3268066.1"/>
    <property type="molecule type" value="mRNA"/>
</dbReference>
<accession>A0A6F9DYN4</accession>
<dbReference type="SUPFAM" id="SSF57850">
    <property type="entry name" value="RING/U-box"/>
    <property type="match status" value="2"/>
</dbReference>
<dbReference type="PANTHER" id="PTHR21540:SF3">
    <property type="entry name" value="E3 UBIQUITIN-PROTEIN LIGASE ZSWIM2"/>
    <property type="match status" value="1"/>
</dbReference>
<dbReference type="SMART" id="SM00184">
    <property type="entry name" value="RING"/>
    <property type="match status" value="1"/>
</dbReference>
<protein>
    <submittedName>
        <fullName evidence="10">E3 ubiquitin-protein ligase Zswim2</fullName>
    </submittedName>
</protein>
<dbReference type="Gene3D" id="3.30.60.90">
    <property type="match status" value="1"/>
</dbReference>
<dbReference type="PROSITE" id="PS50073">
    <property type="entry name" value="COPPER_FIST_2"/>
    <property type="match status" value="1"/>
</dbReference>
<keyword evidence="1" id="KW-0479">Metal-binding</keyword>
<dbReference type="GO" id="GO:0008270">
    <property type="term" value="F:zinc ion binding"/>
    <property type="evidence" value="ECO:0007669"/>
    <property type="project" value="UniProtKB-KW"/>
</dbReference>
<gene>
    <name evidence="10" type="primary">Zswim2</name>
</gene>
<feature type="compositionally biased region" description="Basic residues" evidence="5">
    <location>
        <begin position="389"/>
        <end position="402"/>
    </location>
</feature>
<feature type="domain" description="RING-type" evidence="7">
    <location>
        <begin position="189"/>
        <end position="232"/>
    </location>
</feature>
<dbReference type="InterPro" id="IPR013087">
    <property type="entry name" value="Znf_C2H2_type"/>
</dbReference>
<keyword evidence="2 4" id="KW-0863">Zinc-finger</keyword>
<evidence type="ECO:0000259" key="9">
    <source>
        <dbReference type="PROSITE" id="PS50157"/>
    </source>
</evidence>
<evidence type="ECO:0000259" key="6">
    <source>
        <dbReference type="PROSITE" id="PS50073"/>
    </source>
</evidence>
<dbReference type="InterPro" id="IPR001083">
    <property type="entry name" value="Cu_fist_DNA-bd_dom"/>
</dbReference>
<feature type="domain" description="ZZ-type" evidence="8">
    <location>
        <begin position="55"/>
        <end position="106"/>
    </location>
</feature>
<feature type="domain" description="Copper-fist" evidence="6">
    <location>
        <begin position="65"/>
        <end position="107"/>
    </location>
</feature>
<name>A0A6F9DYN4_9ASCI</name>
<keyword evidence="3" id="KW-0862">Zinc</keyword>
<dbReference type="Gene3D" id="3.30.40.10">
    <property type="entry name" value="Zinc/RING finger domain, C3HC4 (zinc finger)"/>
    <property type="match status" value="1"/>
</dbReference>
<evidence type="ECO:0000256" key="2">
    <source>
        <dbReference type="ARBA" id="ARBA00022771"/>
    </source>
</evidence>
<evidence type="ECO:0000259" key="7">
    <source>
        <dbReference type="PROSITE" id="PS50089"/>
    </source>
</evidence>
<dbReference type="AlphaFoldDB" id="A0A6F9DYN4"/>
<dbReference type="GO" id="GO:0005507">
    <property type="term" value="F:copper ion binding"/>
    <property type="evidence" value="ECO:0007669"/>
    <property type="project" value="InterPro"/>
</dbReference>
<dbReference type="PANTHER" id="PTHR21540">
    <property type="entry name" value="RING FINGER AND SWIM DOMAIN-CONTAINING PROTEIN 2"/>
    <property type="match status" value="1"/>
</dbReference>
<evidence type="ECO:0000313" key="10">
    <source>
        <dbReference type="EMBL" id="CAB3268066.1"/>
    </source>
</evidence>
<dbReference type="InterPro" id="IPR000433">
    <property type="entry name" value="Znf_ZZ"/>
</dbReference>
<evidence type="ECO:0000256" key="4">
    <source>
        <dbReference type="PROSITE-ProRule" id="PRU00228"/>
    </source>
</evidence>
<dbReference type="InterPro" id="IPR013083">
    <property type="entry name" value="Znf_RING/FYVE/PHD"/>
</dbReference>
<dbReference type="InterPro" id="IPR001841">
    <property type="entry name" value="Znf_RING"/>
</dbReference>
<organism evidence="10">
    <name type="scientific">Phallusia mammillata</name>
    <dbReference type="NCBI Taxonomy" id="59560"/>
    <lineage>
        <taxon>Eukaryota</taxon>
        <taxon>Metazoa</taxon>
        <taxon>Chordata</taxon>
        <taxon>Tunicata</taxon>
        <taxon>Ascidiacea</taxon>
        <taxon>Phlebobranchia</taxon>
        <taxon>Ascidiidae</taxon>
        <taxon>Phallusia</taxon>
    </lineage>
</organism>
<dbReference type="GO" id="GO:0003700">
    <property type="term" value="F:DNA-binding transcription factor activity"/>
    <property type="evidence" value="ECO:0007669"/>
    <property type="project" value="InterPro"/>
</dbReference>
<evidence type="ECO:0000259" key="8">
    <source>
        <dbReference type="PROSITE" id="PS50135"/>
    </source>
</evidence>
<dbReference type="PROSITE" id="PS50157">
    <property type="entry name" value="ZINC_FINGER_C2H2_2"/>
    <property type="match status" value="1"/>
</dbReference>
<dbReference type="PROSITE" id="PS50089">
    <property type="entry name" value="ZF_RING_2"/>
    <property type="match status" value="1"/>
</dbReference>
<dbReference type="GO" id="GO:0003677">
    <property type="term" value="F:DNA binding"/>
    <property type="evidence" value="ECO:0007669"/>
    <property type="project" value="InterPro"/>
</dbReference>
<dbReference type="PROSITE" id="PS50135">
    <property type="entry name" value="ZF_ZZ_2"/>
    <property type="match status" value="1"/>
</dbReference>
<dbReference type="GO" id="GO:0061630">
    <property type="term" value="F:ubiquitin protein ligase activity"/>
    <property type="evidence" value="ECO:0007669"/>
    <property type="project" value="InterPro"/>
</dbReference>
<dbReference type="InterPro" id="IPR039903">
    <property type="entry name" value="Zswim2"/>
</dbReference>